<evidence type="ECO:0000259" key="2">
    <source>
        <dbReference type="Pfam" id="PF09851"/>
    </source>
</evidence>
<dbReference type="InterPro" id="IPR018649">
    <property type="entry name" value="SHOCT"/>
</dbReference>
<dbReference type="EMBL" id="LXEP01000044">
    <property type="protein sequence ID" value="OAT17081.1"/>
    <property type="molecule type" value="Genomic_DNA"/>
</dbReference>
<proteinExistence type="predicted"/>
<feature type="region of interest" description="Disordered" evidence="1">
    <location>
        <begin position="339"/>
        <end position="387"/>
    </location>
</feature>
<gene>
    <name evidence="3" type="ORF">M977_04327</name>
</gene>
<dbReference type="Pfam" id="PF09851">
    <property type="entry name" value="SHOCT"/>
    <property type="match status" value="1"/>
</dbReference>
<dbReference type="PATRIC" id="fig|1354253.4.peg.4440"/>
<evidence type="ECO:0000313" key="4">
    <source>
        <dbReference type="Proteomes" id="UP000078504"/>
    </source>
</evidence>
<organism evidence="3 4">
    <name type="scientific">Buttiauxella gaviniae ATCC 51604</name>
    <dbReference type="NCBI Taxonomy" id="1354253"/>
    <lineage>
        <taxon>Bacteria</taxon>
        <taxon>Pseudomonadati</taxon>
        <taxon>Pseudomonadota</taxon>
        <taxon>Gammaproteobacteria</taxon>
        <taxon>Enterobacterales</taxon>
        <taxon>Enterobacteriaceae</taxon>
        <taxon>Buttiauxella</taxon>
    </lineage>
</organism>
<protein>
    <recommendedName>
        <fullName evidence="2">SHOCT domain-containing protein</fullName>
    </recommendedName>
</protein>
<reference evidence="3 4" key="1">
    <citation type="submission" date="2016-04" db="EMBL/GenBank/DDBJ databases">
        <title>ATOL: Assembling a taxonomically balanced genome-scale reconstruction of the evolutionary history of the Enterobacteriaceae.</title>
        <authorList>
            <person name="Plunkett G.III."/>
            <person name="Neeno-Eckwall E.C."/>
            <person name="Glasner J.D."/>
            <person name="Perna N.T."/>
        </authorList>
    </citation>
    <scope>NUCLEOTIDE SEQUENCE [LARGE SCALE GENOMIC DNA]</scope>
    <source>
        <strain evidence="3 4">ATCC 51604</strain>
    </source>
</reference>
<name>A0A1B7HNE8_9ENTR</name>
<dbReference type="Proteomes" id="UP000078504">
    <property type="component" value="Unassembled WGS sequence"/>
</dbReference>
<accession>A0A1B7HNE8</accession>
<evidence type="ECO:0000313" key="3">
    <source>
        <dbReference type="EMBL" id="OAT17081.1"/>
    </source>
</evidence>
<dbReference type="AlphaFoldDB" id="A0A1B7HNE8"/>
<comment type="caution">
    <text evidence="3">The sequence shown here is derived from an EMBL/GenBank/DDBJ whole genome shotgun (WGS) entry which is preliminary data.</text>
</comment>
<evidence type="ECO:0000256" key="1">
    <source>
        <dbReference type="SAM" id="MobiDB-lite"/>
    </source>
</evidence>
<sequence>MLDGLSNQAVSLNGILGSLGNSLKGAGGLSPAFVALGGVASVAAAGITAVMASAAKANALDQLAQSSLMNVEYLQQLAHAFGDAGVKAEEFGAINKDALKNLGEGVATGGGIAEDLKKYGMNIKDFTKHIGEANGGVKASISLFYQMRDAGATTAETTSAMEKLAGGSSKLITTLTEAGSEQAALNMIQDQNVDITEDAIVSYREFSRRMGDFEEKAKGAIANGLAPLVDKMVVLYDWWDKDWKNTSFYKTLSDMGEAASKAKENGAFSPVGMTQAQLNNVGATYTKAELAEIKYQEAMKAAQIQADKNMAIVDKNIAERKKADAEKAAADRIIKDREDKDAAEKALKAKEQADKEAERLGKEAQRKRDAEAKEAQRLADQQAKDAETLRKTQLDTLNRINIEGYSREAASMASAQVKLGNSFTDLKTLYDQGIIDAEQYQQKKQELLAANGENFYQSLIGADPEKAEEMIQASQELYNRELENLQLSLENKLIMQEEYQAKLDALDQGRVTREEAIQKASMEIQAKSTNAQLATYEGMTDAMGSVLTAFGGQNSKAAKAAFAVSKGLAIAQAMIAAPAAASKAMESNPYPYSIALAAAAYGQVLTQVASIKSVKGQFHDGIDNVPSTGTYLLEKGERVVDKRLNDDLKGFINHESGGQPISVNAPLNISGNVNSSDQMVMNAIKNHPQMVARAVEDAQRRRL</sequence>
<feature type="domain" description="SHOCT" evidence="2">
    <location>
        <begin position="425"/>
        <end position="448"/>
    </location>
</feature>